<protein>
    <submittedName>
        <fullName evidence="1">Uncharacterized protein</fullName>
    </submittedName>
</protein>
<dbReference type="EMBL" id="CAJNNW010025088">
    <property type="protein sequence ID" value="CAE8675536.1"/>
    <property type="molecule type" value="Genomic_DNA"/>
</dbReference>
<name>A0A813JHM9_POLGL</name>
<sequence length="67" mass="7347">MAFSAARAMALGVARTAGARPRMPTSSSRKMMPMLQGARPYITVIKYNRDDVLAKLDEYHATVMSAN</sequence>
<accession>A0A813JHM9</accession>
<dbReference type="Proteomes" id="UP000626109">
    <property type="component" value="Unassembled WGS sequence"/>
</dbReference>
<comment type="caution">
    <text evidence="1">The sequence shown here is derived from an EMBL/GenBank/DDBJ whole genome shotgun (WGS) entry which is preliminary data.</text>
</comment>
<reference evidence="1" key="1">
    <citation type="submission" date="2021-02" db="EMBL/GenBank/DDBJ databases">
        <authorList>
            <person name="Dougan E. K."/>
            <person name="Rhodes N."/>
            <person name="Thang M."/>
            <person name="Chan C."/>
        </authorList>
    </citation>
    <scope>NUCLEOTIDE SEQUENCE</scope>
</reference>
<dbReference type="AlphaFoldDB" id="A0A813JHM9"/>
<evidence type="ECO:0000313" key="1">
    <source>
        <dbReference type="EMBL" id="CAE8675536.1"/>
    </source>
</evidence>
<proteinExistence type="predicted"/>
<organism evidence="1 2">
    <name type="scientific">Polarella glacialis</name>
    <name type="common">Dinoflagellate</name>
    <dbReference type="NCBI Taxonomy" id="89957"/>
    <lineage>
        <taxon>Eukaryota</taxon>
        <taxon>Sar</taxon>
        <taxon>Alveolata</taxon>
        <taxon>Dinophyceae</taxon>
        <taxon>Suessiales</taxon>
        <taxon>Suessiaceae</taxon>
        <taxon>Polarella</taxon>
    </lineage>
</organism>
<gene>
    <name evidence="1" type="ORF">PGLA2088_LOCUS19432</name>
</gene>
<evidence type="ECO:0000313" key="2">
    <source>
        <dbReference type="Proteomes" id="UP000626109"/>
    </source>
</evidence>